<dbReference type="EMBL" id="CAJNOK010004413">
    <property type="protein sequence ID" value="CAF0936941.1"/>
    <property type="molecule type" value="Genomic_DNA"/>
</dbReference>
<feature type="domain" description="Integrase p58-like C-terminal" evidence="1">
    <location>
        <begin position="97"/>
        <end position="130"/>
    </location>
</feature>
<dbReference type="EMBL" id="CAJOBA010004417">
    <property type="protein sequence ID" value="CAF3712467.1"/>
    <property type="molecule type" value="Genomic_DNA"/>
</dbReference>
<comment type="caution">
    <text evidence="2">The sequence shown here is derived from an EMBL/GenBank/DDBJ whole genome shotgun (WGS) entry which is preliminary data.</text>
</comment>
<accession>A0A8S2DKW8</accession>
<dbReference type="Proteomes" id="UP000682733">
    <property type="component" value="Unassembled WGS sequence"/>
</dbReference>
<gene>
    <name evidence="2" type="ORF">OVA965_LOCUS11430</name>
    <name evidence="3" type="ORF">TMI583_LOCUS11431</name>
</gene>
<protein>
    <recommendedName>
        <fullName evidence="1">Integrase p58-like C-terminal domain-containing protein</fullName>
    </recommendedName>
</protein>
<dbReference type="Proteomes" id="UP000677228">
    <property type="component" value="Unassembled WGS sequence"/>
</dbReference>
<dbReference type="InterPro" id="IPR054465">
    <property type="entry name" value="Integrase_p58-like_C"/>
</dbReference>
<organism evidence="2 4">
    <name type="scientific">Didymodactylos carnosus</name>
    <dbReference type="NCBI Taxonomy" id="1234261"/>
    <lineage>
        <taxon>Eukaryota</taxon>
        <taxon>Metazoa</taxon>
        <taxon>Spiralia</taxon>
        <taxon>Gnathifera</taxon>
        <taxon>Rotifera</taxon>
        <taxon>Eurotatoria</taxon>
        <taxon>Bdelloidea</taxon>
        <taxon>Philodinida</taxon>
        <taxon>Philodinidae</taxon>
        <taxon>Didymodactylos</taxon>
    </lineage>
</organism>
<evidence type="ECO:0000259" key="1">
    <source>
        <dbReference type="Pfam" id="PF22938"/>
    </source>
</evidence>
<dbReference type="AlphaFoldDB" id="A0A8S2DKW8"/>
<evidence type="ECO:0000313" key="3">
    <source>
        <dbReference type="EMBL" id="CAF3712467.1"/>
    </source>
</evidence>
<dbReference type="Pfam" id="PF22938">
    <property type="entry name" value="Integrase_p58_C"/>
    <property type="match status" value="1"/>
</dbReference>
<evidence type="ECO:0000313" key="2">
    <source>
        <dbReference type="EMBL" id="CAF0936941.1"/>
    </source>
</evidence>
<name>A0A8S2DKW8_9BILA</name>
<sequence length="136" mass="16299">MWYIEKARNSMQEGKKAMYTTVSQSMVQFARSNDYYKQFRGYRSFLIHQTQKHIRQQQQSTKQRYDQHRQNIQYQIGQLVLAKPAVRNAKMQAIFEGPYRVINVLGPVTYQIQLEHSDYVRQVHVNVMKPIFEPQN</sequence>
<evidence type="ECO:0000313" key="4">
    <source>
        <dbReference type="Proteomes" id="UP000677228"/>
    </source>
</evidence>
<proteinExistence type="predicted"/>
<reference evidence="2" key="1">
    <citation type="submission" date="2021-02" db="EMBL/GenBank/DDBJ databases">
        <authorList>
            <person name="Nowell W R."/>
        </authorList>
    </citation>
    <scope>NUCLEOTIDE SEQUENCE</scope>
</reference>